<evidence type="ECO:0000256" key="1">
    <source>
        <dbReference type="ARBA" id="ARBA00023002"/>
    </source>
</evidence>
<proteinExistence type="predicted"/>
<accession>A0A4S8MIQ3</accession>
<reference evidence="2 3" key="1">
    <citation type="journal article" date="2019" name="Nat. Ecol. Evol.">
        <title>Megaphylogeny resolves global patterns of mushroom evolution.</title>
        <authorList>
            <person name="Varga T."/>
            <person name="Krizsan K."/>
            <person name="Foldi C."/>
            <person name="Dima B."/>
            <person name="Sanchez-Garcia M."/>
            <person name="Sanchez-Ramirez S."/>
            <person name="Szollosi G.J."/>
            <person name="Szarkandi J.G."/>
            <person name="Papp V."/>
            <person name="Albert L."/>
            <person name="Andreopoulos W."/>
            <person name="Angelini C."/>
            <person name="Antonin V."/>
            <person name="Barry K.W."/>
            <person name="Bougher N.L."/>
            <person name="Buchanan P."/>
            <person name="Buyck B."/>
            <person name="Bense V."/>
            <person name="Catcheside P."/>
            <person name="Chovatia M."/>
            <person name="Cooper J."/>
            <person name="Damon W."/>
            <person name="Desjardin D."/>
            <person name="Finy P."/>
            <person name="Geml J."/>
            <person name="Haridas S."/>
            <person name="Hughes K."/>
            <person name="Justo A."/>
            <person name="Karasinski D."/>
            <person name="Kautmanova I."/>
            <person name="Kiss B."/>
            <person name="Kocsube S."/>
            <person name="Kotiranta H."/>
            <person name="LaButti K.M."/>
            <person name="Lechner B.E."/>
            <person name="Liimatainen K."/>
            <person name="Lipzen A."/>
            <person name="Lukacs Z."/>
            <person name="Mihaltcheva S."/>
            <person name="Morgado L.N."/>
            <person name="Niskanen T."/>
            <person name="Noordeloos M.E."/>
            <person name="Ohm R.A."/>
            <person name="Ortiz-Santana B."/>
            <person name="Ovrebo C."/>
            <person name="Racz N."/>
            <person name="Riley R."/>
            <person name="Savchenko A."/>
            <person name="Shiryaev A."/>
            <person name="Soop K."/>
            <person name="Spirin V."/>
            <person name="Szebenyi C."/>
            <person name="Tomsovsky M."/>
            <person name="Tulloss R.E."/>
            <person name="Uehling J."/>
            <person name="Grigoriev I.V."/>
            <person name="Vagvolgyi C."/>
            <person name="Papp T."/>
            <person name="Martin F.M."/>
            <person name="Miettinen O."/>
            <person name="Hibbett D.S."/>
            <person name="Nagy L.G."/>
        </authorList>
    </citation>
    <scope>NUCLEOTIDE SEQUENCE [LARGE SCALE GENOMIC DNA]</scope>
    <source>
        <strain evidence="2 3">CBS 962.96</strain>
    </source>
</reference>
<evidence type="ECO:0000313" key="2">
    <source>
        <dbReference type="EMBL" id="THV02625.1"/>
    </source>
</evidence>
<gene>
    <name evidence="2" type="ORF">K435DRAFT_962929</name>
</gene>
<keyword evidence="3" id="KW-1185">Reference proteome</keyword>
<keyword evidence="1" id="KW-0560">Oxidoreductase</keyword>
<dbReference type="InterPro" id="IPR002347">
    <property type="entry name" value="SDR_fam"/>
</dbReference>
<dbReference type="PANTHER" id="PTHR43157">
    <property type="entry name" value="PHOSPHATIDYLINOSITOL-GLYCAN BIOSYNTHESIS CLASS F PROTEIN-RELATED"/>
    <property type="match status" value="1"/>
</dbReference>
<dbReference type="GO" id="GO:0016491">
    <property type="term" value="F:oxidoreductase activity"/>
    <property type="evidence" value="ECO:0007669"/>
    <property type="project" value="UniProtKB-KW"/>
</dbReference>
<dbReference type="EMBL" id="ML179075">
    <property type="protein sequence ID" value="THV02625.1"/>
    <property type="molecule type" value="Genomic_DNA"/>
</dbReference>
<dbReference type="Proteomes" id="UP000297245">
    <property type="component" value="Unassembled WGS sequence"/>
</dbReference>
<sequence>MFSSKFDPKKDLVDLKGKVVIVTGGNRGIGYATVQHLARAGAKVYMATRSEDKAKEAIESLKKSRVDPGEVAYLKLDLNDPKQAKRAAEEFATKETRLDILVNNAAMISSPFELTEDISTMIMVNHIGPFVFTQSLLPILTSTAMEPNSDVRIVNVTSKAHQLTPGPIKFETIDDFKPEYKDKFLGGFLRYCHSKLLNIPWSRSLQHRFDKADPTPIPITVIAIHPGGVDTFSHRWPLPWLWKPIVGLAINSPEMGAYTSVFAAASKKVREEKERGKYRAAYLESHPPGHFAKPKKEALDEKVAEDLWRLTEEYLKRFES</sequence>
<dbReference type="InterPro" id="IPR036291">
    <property type="entry name" value="NAD(P)-bd_dom_sf"/>
</dbReference>
<evidence type="ECO:0000313" key="3">
    <source>
        <dbReference type="Proteomes" id="UP000297245"/>
    </source>
</evidence>
<dbReference type="OrthoDB" id="191139at2759"/>
<protein>
    <submittedName>
        <fullName evidence="2">NAD-P-binding protein</fullName>
    </submittedName>
</protein>
<name>A0A4S8MIQ3_DENBC</name>
<dbReference type="Pfam" id="PF00106">
    <property type="entry name" value="adh_short"/>
    <property type="match status" value="1"/>
</dbReference>
<dbReference type="SUPFAM" id="SSF51735">
    <property type="entry name" value="NAD(P)-binding Rossmann-fold domains"/>
    <property type="match status" value="1"/>
</dbReference>
<dbReference type="PRINTS" id="PR00081">
    <property type="entry name" value="GDHRDH"/>
</dbReference>
<dbReference type="AlphaFoldDB" id="A0A4S8MIQ3"/>
<organism evidence="2 3">
    <name type="scientific">Dendrothele bispora (strain CBS 962.96)</name>
    <dbReference type="NCBI Taxonomy" id="1314807"/>
    <lineage>
        <taxon>Eukaryota</taxon>
        <taxon>Fungi</taxon>
        <taxon>Dikarya</taxon>
        <taxon>Basidiomycota</taxon>
        <taxon>Agaricomycotina</taxon>
        <taxon>Agaricomycetes</taxon>
        <taxon>Agaricomycetidae</taxon>
        <taxon>Agaricales</taxon>
        <taxon>Agaricales incertae sedis</taxon>
        <taxon>Dendrothele</taxon>
    </lineage>
</organism>
<dbReference type="PANTHER" id="PTHR43157:SF31">
    <property type="entry name" value="PHOSPHATIDYLINOSITOL-GLYCAN BIOSYNTHESIS CLASS F PROTEIN"/>
    <property type="match status" value="1"/>
</dbReference>
<dbReference type="Gene3D" id="3.40.50.720">
    <property type="entry name" value="NAD(P)-binding Rossmann-like Domain"/>
    <property type="match status" value="1"/>
</dbReference>